<dbReference type="InterPro" id="IPR010730">
    <property type="entry name" value="HET"/>
</dbReference>
<dbReference type="PANTHER" id="PTHR24148">
    <property type="entry name" value="ANKYRIN REPEAT DOMAIN-CONTAINING PROTEIN 39 HOMOLOG-RELATED"/>
    <property type="match status" value="1"/>
</dbReference>
<evidence type="ECO:0000313" key="3">
    <source>
        <dbReference type="EMBL" id="KAK4654204.1"/>
    </source>
</evidence>
<protein>
    <recommendedName>
        <fullName evidence="2">Heterokaryon incompatibility domain-containing protein</fullName>
    </recommendedName>
</protein>
<keyword evidence="1" id="KW-0812">Transmembrane</keyword>
<feature type="domain" description="Heterokaryon incompatibility" evidence="2">
    <location>
        <begin position="198"/>
        <end position="305"/>
    </location>
</feature>
<organism evidence="3 4">
    <name type="scientific">Podospora pseudocomata</name>
    <dbReference type="NCBI Taxonomy" id="2093779"/>
    <lineage>
        <taxon>Eukaryota</taxon>
        <taxon>Fungi</taxon>
        <taxon>Dikarya</taxon>
        <taxon>Ascomycota</taxon>
        <taxon>Pezizomycotina</taxon>
        <taxon>Sordariomycetes</taxon>
        <taxon>Sordariomycetidae</taxon>
        <taxon>Sordariales</taxon>
        <taxon>Podosporaceae</taxon>
        <taxon>Podospora</taxon>
    </lineage>
</organism>
<dbReference type="InterPro" id="IPR052895">
    <property type="entry name" value="HetReg/Transcr_Mod"/>
</dbReference>
<feature type="transmembrane region" description="Helical" evidence="1">
    <location>
        <begin position="21"/>
        <end position="38"/>
    </location>
</feature>
<dbReference type="PANTHER" id="PTHR24148:SF73">
    <property type="entry name" value="HET DOMAIN PROTEIN (AFU_ORTHOLOGUE AFUA_8G01020)"/>
    <property type="match status" value="1"/>
</dbReference>
<evidence type="ECO:0000256" key="1">
    <source>
        <dbReference type="SAM" id="Phobius"/>
    </source>
</evidence>
<accession>A0ABR0GF12</accession>
<dbReference type="GeneID" id="87903288"/>
<evidence type="ECO:0000313" key="4">
    <source>
        <dbReference type="Proteomes" id="UP001323405"/>
    </source>
</evidence>
<keyword evidence="4" id="KW-1185">Reference proteome</keyword>
<evidence type="ECO:0000259" key="2">
    <source>
        <dbReference type="Pfam" id="PF06985"/>
    </source>
</evidence>
<proteinExistence type="predicted"/>
<keyword evidence="1" id="KW-1133">Transmembrane helix</keyword>
<dbReference type="RefSeq" id="XP_062743179.1">
    <property type="nucleotide sequence ID" value="XM_062883634.1"/>
</dbReference>
<comment type="caution">
    <text evidence="3">The sequence shown here is derived from an EMBL/GenBank/DDBJ whole genome shotgun (WGS) entry which is preliminary data.</text>
</comment>
<keyword evidence="1" id="KW-0472">Membrane</keyword>
<reference evidence="3 4" key="1">
    <citation type="journal article" date="2023" name="bioRxiv">
        <title>High-quality genome assemblies of four members of thePodospora anserinaspecies complex.</title>
        <authorList>
            <person name="Ament-Velasquez S.L."/>
            <person name="Vogan A.A."/>
            <person name="Wallerman O."/>
            <person name="Hartmann F."/>
            <person name="Gautier V."/>
            <person name="Silar P."/>
            <person name="Giraud T."/>
            <person name="Johannesson H."/>
        </authorList>
    </citation>
    <scope>NUCLEOTIDE SEQUENCE [LARGE SCALE GENOMIC DNA]</scope>
    <source>
        <strain evidence="3 4">CBS 415.72m</strain>
    </source>
</reference>
<name>A0ABR0GF12_9PEZI</name>
<dbReference type="Pfam" id="PF06985">
    <property type="entry name" value="HET"/>
    <property type="match status" value="1"/>
</dbReference>
<gene>
    <name evidence="3" type="ORF">QC762_0063170</name>
</gene>
<sequence length="365" mass="42735">MDWDHFFLLTHNLHINRRVQLSLSLFLTAYLWFLPVLATVKPPLYALSILVVAYGHAYWRYGINPFAQIDSAVSLAGRISRVAFVTIGHCWSDSLVGRLWLVRFPVIFFYDLEIKAYWTFILVPLAYKLRLQRVFQWFQVERRAHAYRPSQPKLPLYTYTPLSPEKTTIPLLLVHLGHRHKAMSCNLFEVEFKSAPPFAAISYRWAQAERDDGEHIIVSDCTLGVASNVFELLGDLRSTLLPRLIWIDSICIDQLSENEKSYQVYLMGDIDSSASLVTIWLGSPSREMSWTTLNRVIRWLPKRITEVDYFDRILKSIFATLAFRLIDQLRINTSFTRDNLKAYREVGKYRFTAWWIPLMHLLEHE</sequence>
<dbReference type="Proteomes" id="UP001323405">
    <property type="component" value="Unassembled WGS sequence"/>
</dbReference>
<dbReference type="EMBL" id="JAFFHA010000006">
    <property type="protein sequence ID" value="KAK4654204.1"/>
    <property type="molecule type" value="Genomic_DNA"/>
</dbReference>